<reference evidence="3" key="2">
    <citation type="submission" date="2015-05" db="EMBL/GenBank/DDBJ databases">
        <title>Complete genome sequence of Corynebacterium mustelae DSM 45274, isolated from various tissues of a male ferret with lethal sepsis.</title>
        <authorList>
            <person name="Ruckert C."/>
            <person name="Albersmeier A."/>
            <person name="Winkler A."/>
            <person name="Tauch A."/>
        </authorList>
    </citation>
    <scope>NUCLEOTIDE SEQUENCE [LARGE SCALE GENOMIC DNA]</scope>
    <source>
        <strain evidence="3">DSM 45274</strain>
    </source>
</reference>
<evidence type="ECO:0000256" key="1">
    <source>
        <dbReference type="SAM" id="SignalP"/>
    </source>
</evidence>
<dbReference type="OrthoDB" id="4774899at2"/>
<gene>
    <name evidence="2" type="ORF">CMUST_12855</name>
</gene>
<keyword evidence="1" id="KW-0732">Signal</keyword>
<dbReference type="STRING" id="571915.CMUST_12855"/>
<dbReference type="PATRIC" id="fig|571915.4.peg.2753"/>
<evidence type="ECO:0000313" key="2">
    <source>
        <dbReference type="EMBL" id="AKK06868.1"/>
    </source>
</evidence>
<dbReference type="Proteomes" id="UP000035199">
    <property type="component" value="Chromosome"/>
</dbReference>
<feature type="signal peptide" evidence="1">
    <location>
        <begin position="1"/>
        <end position="26"/>
    </location>
</feature>
<reference evidence="2 3" key="1">
    <citation type="journal article" date="2015" name="Genome Announc.">
        <title>Complete Genome Sequence of the Type Strain Corynebacterium mustelae DSM 45274, Isolated from Various Tissues of a Male Ferret with Lethal Sepsis.</title>
        <authorList>
            <person name="Ruckert C."/>
            <person name="Eimer J."/>
            <person name="Winkler A."/>
            <person name="Tauch A."/>
        </authorList>
    </citation>
    <scope>NUCLEOTIDE SEQUENCE [LARGE SCALE GENOMIC DNA]</scope>
    <source>
        <strain evidence="2 3">DSM 45274</strain>
    </source>
</reference>
<keyword evidence="3" id="KW-1185">Reference proteome</keyword>
<proteinExistence type="predicted"/>
<evidence type="ECO:0000313" key="3">
    <source>
        <dbReference type="Proteomes" id="UP000035199"/>
    </source>
</evidence>
<accession>A0A0G3H4V9</accession>
<sequence>MAMMRKIAAVAMAAGIAIAGQPAAMARDVKMPFPLGGVHTVDFYGSSVCYWPDGKGNSPVHQRFFVSAYDKDMNNNGRLIFYIGNFLPFNSATVNWKNKTTGKEGSQTVRSIGKEIAIGDIDTGVGEIEATYTVTRSLFPTLNPSSSFPLFSATHTENITARAIDPVACEKAPG</sequence>
<feature type="chain" id="PRO_5002554593" description="Secreted protein" evidence="1">
    <location>
        <begin position="27"/>
        <end position="174"/>
    </location>
</feature>
<protein>
    <recommendedName>
        <fullName evidence="4">Secreted protein</fullName>
    </recommendedName>
</protein>
<dbReference type="EMBL" id="CP011542">
    <property type="protein sequence ID" value="AKK06868.1"/>
    <property type="molecule type" value="Genomic_DNA"/>
</dbReference>
<dbReference type="KEGG" id="cmv:CMUST_12855"/>
<evidence type="ECO:0008006" key="4">
    <source>
        <dbReference type="Google" id="ProtNLM"/>
    </source>
</evidence>
<organism evidence="2 3">
    <name type="scientific">Corynebacterium mustelae</name>
    <dbReference type="NCBI Taxonomy" id="571915"/>
    <lineage>
        <taxon>Bacteria</taxon>
        <taxon>Bacillati</taxon>
        <taxon>Actinomycetota</taxon>
        <taxon>Actinomycetes</taxon>
        <taxon>Mycobacteriales</taxon>
        <taxon>Corynebacteriaceae</taxon>
        <taxon>Corynebacterium</taxon>
    </lineage>
</organism>
<dbReference type="AlphaFoldDB" id="A0A0G3H4V9"/>
<dbReference type="RefSeq" id="WP_047262809.1">
    <property type="nucleotide sequence ID" value="NZ_CP011542.1"/>
</dbReference>
<name>A0A0G3H4V9_9CORY</name>